<evidence type="ECO:0000313" key="2">
    <source>
        <dbReference type="Proteomes" id="UP000243250"/>
    </source>
</evidence>
<sequence>MGFGVSGSTAIIFLGVLVCTGTLYTAAAGSAEQLSDARDATDERLLDQRNTAINITSASYTNNNGSYPTSIEVENTGTTTLSVNDTSLLVDNEYRALSNSTVLEVDGTAGTDIWAPGETLLVEFSGDDAPQRVKFVTEYGVADANETVVN</sequence>
<proteinExistence type="predicted"/>
<name>A0A1I6GNT2_9EURY</name>
<keyword evidence="1" id="KW-0282">Flagellum</keyword>
<keyword evidence="1" id="KW-0969">Cilium</keyword>
<gene>
    <name evidence="1" type="ORF">SAMN04488124_1333</name>
</gene>
<dbReference type="STRING" id="555875.SAMN04488124_1333"/>
<evidence type="ECO:0000313" key="1">
    <source>
        <dbReference type="EMBL" id="SFR43883.1"/>
    </source>
</evidence>
<keyword evidence="2" id="KW-1185">Reference proteome</keyword>
<dbReference type="GO" id="GO:0005198">
    <property type="term" value="F:structural molecule activity"/>
    <property type="evidence" value="ECO:0007669"/>
    <property type="project" value="InterPro"/>
</dbReference>
<dbReference type="GO" id="GO:0097588">
    <property type="term" value="P:archaeal or bacterial-type flagellum-dependent cell motility"/>
    <property type="evidence" value="ECO:0007669"/>
    <property type="project" value="InterPro"/>
</dbReference>
<dbReference type="EMBL" id="FOYS01000002">
    <property type="protein sequence ID" value="SFR43883.1"/>
    <property type="molecule type" value="Genomic_DNA"/>
</dbReference>
<protein>
    <submittedName>
        <fullName evidence="1">Flagellar protein FlaF</fullName>
    </submittedName>
</protein>
<dbReference type="Pfam" id="PF01917">
    <property type="entry name" value="Flagellin_arch-type"/>
    <property type="match status" value="1"/>
</dbReference>
<dbReference type="AlphaFoldDB" id="A0A1I6GNT2"/>
<dbReference type="PANTHER" id="PTHR42200">
    <property type="entry name" value="ARCHAEAL FLAGELLA-RELATED PROTEIN F-RELATED"/>
    <property type="match status" value="1"/>
</dbReference>
<reference evidence="2" key="1">
    <citation type="submission" date="2016-10" db="EMBL/GenBank/DDBJ databases">
        <authorList>
            <person name="Varghese N."/>
            <person name="Submissions S."/>
        </authorList>
    </citation>
    <scope>NUCLEOTIDE SEQUENCE [LARGE SCALE GENOMIC DNA]</scope>
    <source>
        <strain evidence="2">CGMCC 1.8711</strain>
    </source>
</reference>
<keyword evidence="1" id="KW-0966">Cell projection</keyword>
<dbReference type="Proteomes" id="UP000243250">
    <property type="component" value="Unassembled WGS sequence"/>
</dbReference>
<accession>A0A1I6GNT2</accession>
<organism evidence="1 2">
    <name type="scientific">Halogeometricum limi</name>
    <dbReference type="NCBI Taxonomy" id="555875"/>
    <lineage>
        <taxon>Archaea</taxon>
        <taxon>Methanobacteriati</taxon>
        <taxon>Methanobacteriota</taxon>
        <taxon>Stenosarchaea group</taxon>
        <taxon>Halobacteria</taxon>
        <taxon>Halobacteriales</taxon>
        <taxon>Haloferacaceae</taxon>
        <taxon>Halogeometricum</taxon>
    </lineage>
</organism>
<dbReference type="OrthoDB" id="62189at2157"/>
<dbReference type="InterPro" id="IPR002774">
    <property type="entry name" value="Flagellin_arc-type"/>
</dbReference>
<dbReference type="PANTHER" id="PTHR42200:SF2">
    <property type="entry name" value="ARCHAEAL FLAGELLA-RELATED PROTEIN F"/>
    <property type="match status" value="1"/>
</dbReference>
<dbReference type="RefSeq" id="WP_089878217.1">
    <property type="nucleotide sequence ID" value="NZ_FOYS01000002.1"/>
</dbReference>